<dbReference type="EMBL" id="BGPR01068229">
    <property type="protein sequence ID" value="GBO42231.1"/>
    <property type="molecule type" value="Genomic_DNA"/>
</dbReference>
<proteinExistence type="predicted"/>
<gene>
    <name evidence="1" type="ORF">AVEN_126790_1</name>
</gene>
<dbReference type="OrthoDB" id="10465273at2759"/>
<evidence type="ECO:0000313" key="1">
    <source>
        <dbReference type="EMBL" id="GBO42231.1"/>
    </source>
</evidence>
<sequence>MSQCLLVSLIEEDPDTREMALNSNEPLFVLIRETDLLSQMALEVPPVAKTALYQQKTLKQHKSTLEGHVDSEITHDEKKQIFLVHSTNLLSCYSNIKPLRYSVLIPFWQTLTILREDPLVCERELLALHVTSLIGSHHRTLQHGVFRSEAEQGY</sequence>
<accession>A0A4Y2WYA1</accession>
<protein>
    <submittedName>
        <fullName evidence="1">Uncharacterized protein</fullName>
    </submittedName>
</protein>
<comment type="caution">
    <text evidence="1">The sequence shown here is derived from an EMBL/GenBank/DDBJ whole genome shotgun (WGS) entry which is preliminary data.</text>
</comment>
<reference evidence="1 2" key="1">
    <citation type="journal article" date="2019" name="Sci. Rep.">
        <title>Orb-weaving spider Araneus ventricosus genome elucidates the spidroin gene catalogue.</title>
        <authorList>
            <person name="Kono N."/>
            <person name="Nakamura H."/>
            <person name="Ohtoshi R."/>
            <person name="Moran D.A.P."/>
            <person name="Shinohara A."/>
            <person name="Yoshida Y."/>
            <person name="Fujiwara M."/>
            <person name="Mori M."/>
            <person name="Tomita M."/>
            <person name="Arakawa K."/>
        </authorList>
    </citation>
    <scope>NUCLEOTIDE SEQUENCE [LARGE SCALE GENOMIC DNA]</scope>
</reference>
<keyword evidence="2" id="KW-1185">Reference proteome</keyword>
<name>A0A4Y2WYA1_ARAVE</name>
<evidence type="ECO:0000313" key="2">
    <source>
        <dbReference type="Proteomes" id="UP000499080"/>
    </source>
</evidence>
<dbReference type="AlphaFoldDB" id="A0A4Y2WYA1"/>
<dbReference type="Proteomes" id="UP000499080">
    <property type="component" value="Unassembled WGS sequence"/>
</dbReference>
<organism evidence="1 2">
    <name type="scientific">Araneus ventricosus</name>
    <name type="common">Orbweaver spider</name>
    <name type="synonym">Epeira ventricosa</name>
    <dbReference type="NCBI Taxonomy" id="182803"/>
    <lineage>
        <taxon>Eukaryota</taxon>
        <taxon>Metazoa</taxon>
        <taxon>Ecdysozoa</taxon>
        <taxon>Arthropoda</taxon>
        <taxon>Chelicerata</taxon>
        <taxon>Arachnida</taxon>
        <taxon>Araneae</taxon>
        <taxon>Araneomorphae</taxon>
        <taxon>Entelegynae</taxon>
        <taxon>Araneoidea</taxon>
        <taxon>Araneidae</taxon>
        <taxon>Araneus</taxon>
    </lineage>
</organism>